<dbReference type="Proteomes" id="UP000298030">
    <property type="component" value="Unassembled WGS sequence"/>
</dbReference>
<evidence type="ECO:0000313" key="2">
    <source>
        <dbReference type="Proteomes" id="UP000298030"/>
    </source>
</evidence>
<reference evidence="1 2" key="1">
    <citation type="journal article" date="2019" name="Nat. Ecol. Evol.">
        <title>Megaphylogeny resolves global patterns of mushroom evolution.</title>
        <authorList>
            <person name="Varga T."/>
            <person name="Krizsan K."/>
            <person name="Foldi C."/>
            <person name="Dima B."/>
            <person name="Sanchez-Garcia M."/>
            <person name="Sanchez-Ramirez S."/>
            <person name="Szollosi G.J."/>
            <person name="Szarkandi J.G."/>
            <person name="Papp V."/>
            <person name="Albert L."/>
            <person name="Andreopoulos W."/>
            <person name="Angelini C."/>
            <person name="Antonin V."/>
            <person name="Barry K.W."/>
            <person name="Bougher N.L."/>
            <person name="Buchanan P."/>
            <person name="Buyck B."/>
            <person name="Bense V."/>
            <person name="Catcheside P."/>
            <person name="Chovatia M."/>
            <person name="Cooper J."/>
            <person name="Damon W."/>
            <person name="Desjardin D."/>
            <person name="Finy P."/>
            <person name="Geml J."/>
            <person name="Haridas S."/>
            <person name="Hughes K."/>
            <person name="Justo A."/>
            <person name="Karasinski D."/>
            <person name="Kautmanova I."/>
            <person name="Kiss B."/>
            <person name="Kocsube S."/>
            <person name="Kotiranta H."/>
            <person name="LaButti K.M."/>
            <person name="Lechner B.E."/>
            <person name="Liimatainen K."/>
            <person name="Lipzen A."/>
            <person name="Lukacs Z."/>
            <person name="Mihaltcheva S."/>
            <person name="Morgado L.N."/>
            <person name="Niskanen T."/>
            <person name="Noordeloos M.E."/>
            <person name="Ohm R.A."/>
            <person name="Ortiz-Santana B."/>
            <person name="Ovrebo C."/>
            <person name="Racz N."/>
            <person name="Riley R."/>
            <person name="Savchenko A."/>
            <person name="Shiryaev A."/>
            <person name="Soop K."/>
            <person name="Spirin V."/>
            <person name="Szebenyi C."/>
            <person name="Tomsovsky M."/>
            <person name="Tulloss R.E."/>
            <person name="Uehling J."/>
            <person name="Grigoriev I.V."/>
            <person name="Vagvolgyi C."/>
            <person name="Papp T."/>
            <person name="Martin F.M."/>
            <person name="Miettinen O."/>
            <person name="Hibbett D.S."/>
            <person name="Nagy L.G."/>
        </authorList>
    </citation>
    <scope>NUCLEOTIDE SEQUENCE [LARGE SCALE GENOMIC DNA]</scope>
    <source>
        <strain evidence="1 2">FP101781</strain>
    </source>
</reference>
<proteinExistence type="predicted"/>
<keyword evidence="2" id="KW-1185">Reference proteome</keyword>
<comment type="caution">
    <text evidence="1">The sequence shown here is derived from an EMBL/GenBank/DDBJ whole genome shotgun (WGS) entry which is preliminary data.</text>
</comment>
<name>A0A4Y7SF03_COPMI</name>
<protein>
    <submittedName>
        <fullName evidence="1">Uncharacterized protein</fullName>
    </submittedName>
</protein>
<dbReference type="AlphaFoldDB" id="A0A4Y7SF03"/>
<evidence type="ECO:0000313" key="1">
    <source>
        <dbReference type="EMBL" id="TEB20399.1"/>
    </source>
</evidence>
<dbReference type="EMBL" id="QPFP01000142">
    <property type="protein sequence ID" value="TEB20399.1"/>
    <property type="molecule type" value="Genomic_DNA"/>
</dbReference>
<gene>
    <name evidence="1" type="ORF">FA13DRAFT_1779922</name>
</gene>
<organism evidence="1 2">
    <name type="scientific">Coprinellus micaceus</name>
    <name type="common">Glistening ink-cap mushroom</name>
    <name type="synonym">Coprinus micaceus</name>
    <dbReference type="NCBI Taxonomy" id="71717"/>
    <lineage>
        <taxon>Eukaryota</taxon>
        <taxon>Fungi</taxon>
        <taxon>Dikarya</taxon>
        <taxon>Basidiomycota</taxon>
        <taxon>Agaricomycotina</taxon>
        <taxon>Agaricomycetes</taxon>
        <taxon>Agaricomycetidae</taxon>
        <taxon>Agaricales</taxon>
        <taxon>Agaricineae</taxon>
        <taxon>Psathyrellaceae</taxon>
        <taxon>Coprinellus</taxon>
    </lineage>
</organism>
<accession>A0A4Y7SF03</accession>
<sequence>MRGKNFGGFSRAVPEKNTKRKVVDFDCPRLYVESNSKLGGDGFALVDTTELGVDTKVFLLMKSLTLEHSGPLRRCSGLGRKDTRRSTEQNEYQGIRPAPTRIAYVCADTFMPTRRWFENLRDLRHACGTSPRPQVAPDAGTCGSCGVPAEARTWLLRGLGASKST</sequence>